<organism evidence="2 3">
    <name type="scientific">Ladona fulva</name>
    <name type="common">Scarce chaser dragonfly</name>
    <name type="synonym">Libellula fulva</name>
    <dbReference type="NCBI Taxonomy" id="123851"/>
    <lineage>
        <taxon>Eukaryota</taxon>
        <taxon>Metazoa</taxon>
        <taxon>Ecdysozoa</taxon>
        <taxon>Arthropoda</taxon>
        <taxon>Hexapoda</taxon>
        <taxon>Insecta</taxon>
        <taxon>Pterygota</taxon>
        <taxon>Palaeoptera</taxon>
        <taxon>Odonata</taxon>
        <taxon>Epiprocta</taxon>
        <taxon>Anisoptera</taxon>
        <taxon>Libelluloidea</taxon>
        <taxon>Libellulidae</taxon>
        <taxon>Ladona</taxon>
    </lineage>
</organism>
<feature type="region of interest" description="Disordered" evidence="1">
    <location>
        <begin position="166"/>
        <end position="195"/>
    </location>
</feature>
<feature type="region of interest" description="Disordered" evidence="1">
    <location>
        <begin position="319"/>
        <end position="349"/>
    </location>
</feature>
<protein>
    <submittedName>
        <fullName evidence="2">Uncharacterized protein</fullName>
    </submittedName>
</protein>
<dbReference type="AlphaFoldDB" id="A0A8K0K6D5"/>
<gene>
    <name evidence="2" type="ORF">J437_LFUL009611</name>
</gene>
<feature type="compositionally biased region" description="Low complexity" evidence="1">
    <location>
        <begin position="337"/>
        <end position="347"/>
    </location>
</feature>
<keyword evidence="3" id="KW-1185">Reference proteome</keyword>
<accession>A0A8K0K6D5</accession>
<feature type="compositionally biased region" description="Basic and acidic residues" evidence="1">
    <location>
        <begin position="182"/>
        <end position="195"/>
    </location>
</feature>
<dbReference type="EMBL" id="KZ308384">
    <property type="protein sequence ID" value="KAG8228743.1"/>
    <property type="molecule type" value="Genomic_DNA"/>
</dbReference>
<dbReference type="Proteomes" id="UP000792457">
    <property type="component" value="Unassembled WGS sequence"/>
</dbReference>
<evidence type="ECO:0000313" key="3">
    <source>
        <dbReference type="Proteomes" id="UP000792457"/>
    </source>
</evidence>
<name>A0A8K0K6D5_LADFU</name>
<dbReference type="OrthoDB" id="10268002at2759"/>
<evidence type="ECO:0000313" key="2">
    <source>
        <dbReference type="EMBL" id="KAG8228743.1"/>
    </source>
</evidence>
<sequence length="532" mass="60286">MEDIRQRTLYGASYGSAQKDPANQRPVSRTIISAFLAAGDISRGHKNISGVLLGENQGSETILPNQEDVTRVRKSVEQKMTRHYLGKFTDDFHFLEKLVSSTNQMAEHCAERNYGFWAAKDPTAAVYSPVNPLGSCSMINEARDMLALIKGIRENLRTKEPYHDQLAKARSYAAREKRRREKEKSRKRSYEGSKKDSKKMTWSKLEMARQTAWKYLTAIREALRKDEIPKCVSYGERAREIAETLPYQAFSLGRKESTFIGKSSYKENREILVCLGLAQLPANSVVLDETVTDTKFPFRDPHRLILKCEKWLGMTPKEPRTSLSYKPNPETRHIESPKSTPKSTPTSVPIKACGGELEKAWLYHEIARCRLRIGHMDLAKQYSRLALTASKRAIIEEHDTAGFDEDEWGSTSKENQKWTAAWLVNALILTARVESINGTMDDSEAALVTALEEVKKRFPECEKAQEWIRLAIRTVKWVRDELNALKTRVRRGSILSSNTIKQSIAPPSDSVGLSTAALQKYGLSSSRRDPLL</sequence>
<evidence type="ECO:0000256" key="1">
    <source>
        <dbReference type="SAM" id="MobiDB-lite"/>
    </source>
</evidence>
<comment type="caution">
    <text evidence="2">The sequence shown here is derived from an EMBL/GenBank/DDBJ whole genome shotgun (WGS) entry which is preliminary data.</text>
</comment>
<reference evidence="2" key="2">
    <citation type="submission" date="2017-10" db="EMBL/GenBank/DDBJ databases">
        <title>Ladona fulva Genome sequencing and assembly.</title>
        <authorList>
            <person name="Murali S."/>
            <person name="Richards S."/>
            <person name="Bandaranaike D."/>
            <person name="Bellair M."/>
            <person name="Blankenburg K."/>
            <person name="Chao H."/>
            <person name="Dinh H."/>
            <person name="Doddapaneni H."/>
            <person name="Dugan-Rocha S."/>
            <person name="Elkadiri S."/>
            <person name="Gnanaolivu R."/>
            <person name="Hernandez B."/>
            <person name="Skinner E."/>
            <person name="Javaid M."/>
            <person name="Lee S."/>
            <person name="Li M."/>
            <person name="Ming W."/>
            <person name="Munidasa M."/>
            <person name="Muniz J."/>
            <person name="Nguyen L."/>
            <person name="Hughes D."/>
            <person name="Osuji N."/>
            <person name="Pu L.-L."/>
            <person name="Puazo M."/>
            <person name="Qu C."/>
            <person name="Quiroz J."/>
            <person name="Raj R."/>
            <person name="Weissenberger G."/>
            <person name="Xin Y."/>
            <person name="Zou X."/>
            <person name="Han Y."/>
            <person name="Worley K."/>
            <person name="Muzny D."/>
            <person name="Gibbs R."/>
        </authorList>
    </citation>
    <scope>NUCLEOTIDE SEQUENCE</scope>
    <source>
        <strain evidence="2">Sampled in the wild</strain>
    </source>
</reference>
<reference evidence="2" key="1">
    <citation type="submission" date="2013-04" db="EMBL/GenBank/DDBJ databases">
        <authorList>
            <person name="Qu J."/>
            <person name="Murali S.C."/>
            <person name="Bandaranaike D."/>
            <person name="Bellair M."/>
            <person name="Blankenburg K."/>
            <person name="Chao H."/>
            <person name="Dinh H."/>
            <person name="Doddapaneni H."/>
            <person name="Downs B."/>
            <person name="Dugan-Rocha S."/>
            <person name="Elkadiri S."/>
            <person name="Gnanaolivu R.D."/>
            <person name="Hernandez B."/>
            <person name="Javaid M."/>
            <person name="Jayaseelan J.C."/>
            <person name="Lee S."/>
            <person name="Li M."/>
            <person name="Ming W."/>
            <person name="Munidasa M."/>
            <person name="Muniz J."/>
            <person name="Nguyen L."/>
            <person name="Ongeri F."/>
            <person name="Osuji N."/>
            <person name="Pu L.-L."/>
            <person name="Puazo M."/>
            <person name="Qu C."/>
            <person name="Quiroz J."/>
            <person name="Raj R."/>
            <person name="Weissenberger G."/>
            <person name="Xin Y."/>
            <person name="Zou X."/>
            <person name="Han Y."/>
            <person name="Richards S."/>
            <person name="Worley K."/>
            <person name="Muzny D."/>
            <person name="Gibbs R."/>
        </authorList>
    </citation>
    <scope>NUCLEOTIDE SEQUENCE</scope>
    <source>
        <strain evidence="2">Sampled in the wild</strain>
    </source>
</reference>
<proteinExistence type="predicted"/>